<evidence type="ECO:0000313" key="7">
    <source>
        <dbReference type="Proteomes" id="UP001500253"/>
    </source>
</evidence>
<dbReference type="PANTHER" id="PTHR47506:SF1">
    <property type="entry name" value="HTH-TYPE TRANSCRIPTIONAL REGULATOR YJDC"/>
    <property type="match status" value="1"/>
</dbReference>
<proteinExistence type="predicted"/>
<dbReference type="Pfam" id="PF00440">
    <property type="entry name" value="TetR_N"/>
    <property type="match status" value="1"/>
</dbReference>
<feature type="domain" description="HTH tetR-type" evidence="5">
    <location>
        <begin position="9"/>
        <end position="69"/>
    </location>
</feature>
<organism evidence="6 7">
    <name type="scientific">Streptomyces cuspidosporus</name>
    <dbReference type="NCBI Taxonomy" id="66882"/>
    <lineage>
        <taxon>Bacteria</taxon>
        <taxon>Bacillati</taxon>
        <taxon>Actinomycetota</taxon>
        <taxon>Actinomycetes</taxon>
        <taxon>Kitasatosporales</taxon>
        <taxon>Streptomycetaceae</taxon>
        <taxon>Streptomyces</taxon>
    </lineage>
</organism>
<dbReference type="PROSITE" id="PS50977">
    <property type="entry name" value="HTH_TETR_2"/>
    <property type="match status" value="1"/>
</dbReference>
<evidence type="ECO:0000313" key="6">
    <source>
        <dbReference type="EMBL" id="GAA2326334.1"/>
    </source>
</evidence>
<dbReference type="SUPFAM" id="SSF46689">
    <property type="entry name" value="Homeodomain-like"/>
    <property type="match status" value="1"/>
</dbReference>
<dbReference type="Gene3D" id="1.10.357.10">
    <property type="entry name" value="Tetracycline Repressor, domain 2"/>
    <property type="match status" value="1"/>
</dbReference>
<evidence type="ECO:0000259" key="5">
    <source>
        <dbReference type="PROSITE" id="PS50977"/>
    </source>
</evidence>
<dbReference type="Gene3D" id="1.10.10.60">
    <property type="entry name" value="Homeodomain-like"/>
    <property type="match status" value="1"/>
</dbReference>
<dbReference type="PRINTS" id="PR00455">
    <property type="entry name" value="HTHTETR"/>
</dbReference>
<keyword evidence="1" id="KW-0805">Transcription regulation</keyword>
<evidence type="ECO:0000256" key="2">
    <source>
        <dbReference type="ARBA" id="ARBA00023125"/>
    </source>
</evidence>
<dbReference type="InterPro" id="IPR023772">
    <property type="entry name" value="DNA-bd_HTH_TetR-type_CS"/>
</dbReference>
<dbReference type="SUPFAM" id="SSF48498">
    <property type="entry name" value="Tetracyclin repressor-like, C-terminal domain"/>
    <property type="match status" value="1"/>
</dbReference>
<accession>A0ABP5S815</accession>
<dbReference type="InterPro" id="IPR009057">
    <property type="entry name" value="Homeodomain-like_sf"/>
</dbReference>
<evidence type="ECO:0000256" key="1">
    <source>
        <dbReference type="ARBA" id="ARBA00023015"/>
    </source>
</evidence>
<gene>
    <name evidence="6" type="ORF">GCM10010246_04840</name>
</gene>
<name>A0ABP5S815_9ACTN</name>
<keyword evidence="3" id="KW-0804">Transcription</keyword>
<sequence length="212" mass="22656">MDAVSGRKQFDISAALDQAMRVFWQRGYPDASLDALGSATGLGRGSLYGAFGNKETLFGKCLDRYASIYGAQYEQALAAHPGDPVRAVEAFFDVALRRIADPSVPVGCLMAQSAAQLPTLKEENGKQVRGLLHVQRQRVRAALADSPAESRTLDELATFVVAINQSLAVLSRAGTPDAELRSVARLACTTVADTIARAVSEDVPGDRRQPGH</sequence>
<dbReference type="PANTHER" id="PTHR47506">
    <property type="entry name" value="TRANSCRIPTIONAL REGULATORY PROTEIN"/>
    <property type="match status" value="1"/>
</dbReference>
<reference evidence="7" key="1">
    <citation type="journal article" date="2019" name="Int. J. Syst. Evol. Microbiol.">
        <title>The Global Catalogue of Microorganisms (GCM) 10K type strain sequencing project: providing services to taxonomists for standard genome sequencing and annotation.</title>
        <authorList>
            <consortium name="The Broad Institute Genomics Platform"/>
            <consortium name="The Broad Institute Genome Sequencing Center for Infectious Disease"/>
            <person name="Wu L."/>
            <person name="Ma J."/>
        </authorList>
    </citation>
    <scope>NUCLEOTIDE SEQUENCE [LARGE SCALE GENOMIC DNA]</scope>
    <source>
        <strain evidence="7">JCM 4316</strain>
    </source>
</reference>
<protein>
    <submittedName>
        <fullName evidence="6">TetR/AcrR family transcriptional regulator</fullName>
    </submittedName>
</protein>
<feature type="DNA-binding region" description="H-T-H motif" evidence="4">
    <location>
        <begin position="32"/>
        <end position="51"/>
    </location>
</feature>
<evidence type="ECO:0000256" key="3">
    <source>
        <dbReference type="ARBA" id="ARBA00023163"/>
    </source>
</evidence>
<keyword evidence="7" id="KW-1185">Reference proteome</keyword>
<dbReference type="InterPro" id="IPR036271">
    <property type="entry name" value="Tet_transcr_reg_TetR-rel_C_sf"/>
</dbReference>
<keyword evidence="2 4" id="KW-0238">DNA-binding</keyword>
<dbReference type="EMBL" id="BAAASD010000001">
    <property type="protein sequence ID" value="GAA2326334.1"/>
    <property type="molecule type" value="Genomic_DNA"/>
</dbReference>
<comment type="caution">
    <text evidence="6">The sequence shown here is derived from an EMBL/GenBank/DDBJ whole genome shotgun (WGS) entry which is preliminary data.</text>
</comment>
<evidence type="ECO:0000256" key="4">
    <source>
        <dbReference type="PROSITE-ProRule" id="PRU00335"/>
    </source>
</evidence>
<dbReference type="InterPro" id="IPR001647">
    <property type="entry name" value="HTH_TetR"/>
</dbReference>
<dbReference type="Proteomes" id="UP001500253">
    <property type="component" value="Unassembled WGS sequence"/>
</dbReference>
<dbReference type="PROSITE" id="PS01081">
    <property type="entry name" value="HTH_TETR_1"/>
    <property type="match status" value="1"/>
</dbReference>